<evidence type="ECO:0000313" key="9">
    <source>
        <dbReference type="Proteomes" id="UP000001396"/>
    </source>
</evidence>
<dbReference type="EMBL" id="ADBJ01000022">
    <property type="protein sequence ID" value="EFA81876.1"/>
    <property type="molecule type" value="Genomic_DNA"/>
</dbReference>
<keyword evidence="4 7" id="KW-1133">Transmembrane helix</keyword>
<evidence type="ECO:0000256" key="6">
    <source>
        <dbReference type="SAM" id="MobiDB-lite"/>
    </source>
</evidence>
<comment type="subcellular location">
    <subcellularLocation>
        <location evidence="1">Membrane</location>
        <topology evidence="1">Multi-pass membrane protein</topology>
    </subcellularLocation>
</comment>
<dbReference type="GO" id="GO:0005789">
    <property type="term" value="C:endoplasmic reticulum membrane"/>
    <property type="evidence" value="ECO:0007669"/>
    <property type="project" value="TreeGrafter"/>
</dbReference>
<feature type="transmembrane region" description="Helical" evidence="7">
    <location>
        <begin position="211"/>
        <end position="232"/>
    </location>
</feature>
<dbReference type="RefSeq" id="XP_020433993.1">
    <property type="nucleotide sequence ID" value="XM_020576004.1"/>
</dbReference>
<feature type="transmembrane region" description="Helical" evidence="7">
    <location>
        <begin position="146"/>
        <end position="167"/>
    </location>
</feature>
<evidence type="ECO:0000256" key="2">
    <source>
        <dbReference type="ARBA" id="ARBA00022448"/>
    </source>
</evidence>
<keyword evidence="2" id="KW-0813">Transport</keyword>
<dbReference type="GO" id="GO:0046964">
    <property type="term" value="F:3'-phosphoadenosine 5'-phosphosulfate transmembrane transporter activity"/>
    <property type="evidence" value="ECO:0007669"/>
    <property type="project" value="TreeGrafter"/>
</dbReference>
<dbReference type="PANTHER" id="PTHR10778:SF13">
    <property type="entry name" value="ADENOSINE 3'-PHOSPHO 5'-PHOSPHOSULFATE TRANSPORTER 1"/>
    <property type="match status" value="1"/>
</dbReference>
<name>D3B9G4_HETP5</name>
<gene>
    <name evidence="8" type="ORF">PPL_05108</name>
</gene>
<feature type="transmembrane region" description="Helical" evidence="7">
    <location>
        <begin position="173"/>
        <end position="190"/>
    </location>
</feature>
<feature type="compositionally biased region" description="Basic residues" evidence="6">
    <location>
        <begin position="322"/>
        <end position="332"/>
    </location>
</feature>
<evidence type="ECO:0000313" key="8">
    <source>
        <dbReference type="EMBL" id="EFA81876.1"/>
    </source>
</evidence>
<sequence length="364" mass="40564">MAQENENAAGPSYGTKLAMSVAGIMGFFIYYGVLQETIMNEPYGKTDSGEDVYFTDSTFLVFSNRLFAAIIAVIIVKYRGESLKNVAPLQKYLGVSLSNFCATWCQYEALKYVNFPTQTLGKCGKMMPVMLVGTFISGNKYTLKDYLIAFSVTAGCMIFFLSGKISSSDDDGSTPYGLILMAAYMFFDSFTSTFQEKMFKGYTMTTYDQMIYVNSFSALICLFTLMLNGRLFPAMEFAMTHQKFVYDSTFLSICASLGQLVIYYTIKEFGALIFSTIMVTRQVFSILLSTVLFSHQLSNAQWFGAFLVFGTLYYKTAEDQKKRKSGHGHSHGHGGSSSHSHSHSAPQQSTQSSPIEIGDNKERN</sequence>
<feature type="region of interest" description="Disordered" evidence="6">
    <location>
        <begin position="320"/>
        <end position="364"/>
    </location>
</feature>
<evidence type="ECO:0000256" key="1">
    <source>
        <dbReference type="ARBA" id="ARBA00004141"/>
    </source>
</evidence>
<reference evidence="8 9" key="1">
    <citation type="journal article" date="2011" name="Genome Res.">
        <title>Phylogeny-wide analysis of social amoeba genomes highlights ancient origins for complex intercellular communication.</title>
        <authorList>
            <person name="Heidel A.J."/>
            <person name="Lawal H.M."/>
            <person name="Felder M."/>
            <person name="Schilde C."/>
            <person name="Helps N.R."/>
            <person name="Tunggal B."/>
            <person name="Rivero F."/>
            <person name="John U."/>
            <person name="Schleicher M."/>
            <person name="Eichinger L."/>
            <person name="Platzer M."/>
            <person name="Noegel A.A."/>
            <person name="Schaap P."/>
            <person name="Gloeckner G."/>
        </authorList>
    </citation>
    <scope>NUCLEOTIDE SEQUENCE [LARGE SCALE GENOMIC DNA]</scope>
    <source>
        <strain evidence="9">ATCC 26659 / Pp 5 / PN500</strain>
    </source>
</reference>
<dbReference type="GeneID" id="31360594"/>
<keyword evidence="3 7" id="KW-0812">Transmembrane</keyword>
<feature type="transmembrane region" description="Helical" evidence="7">
    <location>
        <begin position="271"/>
        <end position="294"/>
    </location>
</feature>
<dbReference type="PANTHER" id="PTHR10778">
    <property type="entry name" value="SOLUTE CARRIER FAMILY 35 MEMBER B"/>
    <property type="match status" value="1"/>
</dbReference>
<evidence type="ECO:0000256" key="7">
    <source>
        <dbReference type="SAM" id="Phobius"/>
    </source>
</evidence>
<dbReference type="InterPro" id="IPR037185">
    <property type="entry name" value="EmrE-like"/>
</dbReference>
<evidence type="ECO:0000256" key="4">
    <source>
        <dbReference type="ARBA" id="ARBA00022989"/>
    </source>
</evidence>
<accession>D3B9G4</accession>
<feature type="compositionally biased region" description="Polar residues" evidence="6">
    <location>
        <begin position="345"/>
        <end position="354"/>
    </location>
</feature>
<dbReference type="GO" id="GO:0000139">
    <property type="term" value="C:Golgi membrane"/>
    <property type="evidence" value="ECO:0007669"/>
    <property type="project" value="TreeGrafter"/>
</dbReference>
<dbReference type="Pfam" id="PF08449">
    <property type="entry name" value="UAA"/>
    <property type="match status" value="1"/>
</dbReference>
<organism evidence="8 9">
    <name type="scientific">Heterostelium pallidum (strain ATCC 26659 / Pp 5 / PN500)</name>
    <name type="common">Cellular slime mold</name>
    <name type="synonym">Polysphondylium pallidum</name>
    <dbReference type="NCBI Taxonomy" id="670386"/>
    <lineage>
        <taxon>Eukaryota</taxon>
        <taxon>Amoebozoa</taxon>
        <taxon>Evosea</taxon>
        <taxon>Eumycetozoa</taxon>
        <taxon>Dictyostelia</taxon>
        <taxon>Acytosteliales</taxon>
        <taxon>Acytosteliaceae</taxon>
        <taxon>Heterostelium</taxon>
    </lineage>
</organism>
<proteinExistence type="predicted"/>
<feature type="transmembrane region" description="Helical" evidence="7">
    <location>
        <begin position="53"/>
        <end position="76"/>
    </location>
</feature>
<evidence type="ECO:0000256" key="3">
    <source>
        <dbReference type="ARBA" id="ARBA00022692"/>
    </source>
</evidence>
<dbReference type="InParanoid" id="D3B9G4"/>
<keyword evidence="5 7" id="KW-0472">Membrane</keyword>
<dbReference type="OMA" id="KIMTQHY"/>
<comment type="caution">
    <text evidence="8">The sequence shown here is derived from an EMBL/GenBank/DDBJ whole genome shotgun (WGS) entry which is preliminary data.</text>
</comment>
<feature type="transmembrane region" description="Helical" evidence="7">
    <location>
        <begin position="244"/>
        <end position="264"/>
    </location>
</feature>
<feature type="transmembrane region" description="Helical" evidence="7">
    <location>
        <begin position="12"/>
        <end position="33"/>
    </location>
</feature>
<keyword evidence="9" id="KW-1185">Reference proteome</keyword>
<evidence type="ECO:0000256" key="5">
    <source>
        <dbReference type="ARBA" id="ARBA00023136"/>
    </source>
</evidence>
<dbReference type="Proteomes" id="UP000001396">
    <property type="component" value="Unassembled WGS sequence"/>
</dbReference>
<dbReference type="STRING" id="670386.D3B9G4"/>
<protein>
    <submittedName>
        <fullName evidence="8">Uncharacterized protein</fullName>
    </submittedName>
</protein>
<dbReference type="InterPro" id="IPR013657">
    <property type="entry name" value="SCL35B1-4/HUT1"/>
</dbReference>
<dbReference type="FunCoup" id="D3B9G4">
    <property type="interactions" value="73"/>
</dbReference>
<dbReference type="AlphaFoldDB" id="D3B9G4"/>
<feature type="transmembrane region" description="Helical" evidence="7">
    <location>
        <begin position="300"/>
        <end position="317"/>
    </location>
</feature>
<dbReference type="SUPFAM" id="SSF103481">
    <property type="entry name" value="Multidrug resistance efflux transporter EmrE"/>
    <property type="match status" value="1"/>
</dbReference>